<accession>A0A5C3P5Z4</accession>
<gene>
    <name evidence="1" type="ORF">K466DRAFT_665649</name>
</gene>
<reference evidence="1 2" key="1">
    <citation type="journal article" date="2019" name="Nat. Ecol. Evol.">
        <title>Megaphylogeny resolves global patterns of mushroom evolution.</title>
        <authorList>
            <person name="Varga T."/>
            <person name="Krizsan K."/>
            <person name="Foldi C."/>
            <person name="Dima B."/>
            <person name="Sanchez-Garcia M."/>
            <person name="Sanchez-Ramirez S."/>
            <person name="Szollosi G.J."/>
            <person name="Szarkandi J.G."/>
            <person name="Papp V."/>
            <person name="Albert L."/>
            <person name="Andreopoulos W."/>
            <person name="Angelini C."/>
            <person name="Antonin V."/>
            <person name="Barry K.W."/>
            <person name="Bougher N.L."/>
            <person name="Buchanan P."/>
            <person name="Buyck B."/>
            <person name="Bense V."/>
            <person name="Catcheside P."/>
            <person name="Chovatia M."/>
            <person name="Cooper J."/>
            <person name="Damon W."/>
            <person name="Desjardin D."/>
            <person name="Finy P."/>
            <person name="Geml J."/>
            <person name="Haridas S."/>
            <person name="Hughes K."/>
            <person name="Justo A."/>
            <person name="Karasinski D."/>
            <person name="Kautmanova I."/>
            <person name="Kiss B."/>
            <person name="Kocsube S."/>
            <person name="Kotiranta H."/>
            <person name="LaButti K.M."/>
            <person name="Lechner B.E."/>
            <person name="Liimatainen K."/>
            <person name="Lipzen A."/>
            <person name="Lukacs Z."/>
            <person name="Mihaltcheva S."/>
            <person name="Morgado L.N."/>
            <person name="Niskanen T."/>
            <person name="Noordeloos M.E."/>
            <person name="Ohm R.A."/>
            <person name="Ortiz-Santana B."/>
            <person name="Ovrebo C."/>
            <person name="Racz N."/>
            <person name="Riley R."/>
            <person name="Savchenko A."/>
            <person name="Shiryaev A."/>
            <person name="Soop K."/>
            <person name="Spirin V."/>
            <person name="Szebenyi C."/>
            <person name="Tomsovsky M."/>
            <person name="Tulloss R.E."/>
            <person name="Uehling J."/>
            <person name="Grigoriev I.V."/>
            <person name="Vagvolgyi C."/>
            <person name="Papp T."/>
            <person name="Martin F.M."/>
            <person name="Miettinen O."/>
            <person name="Hibbett D.S."/>
            <person name="Nagy L.G."/>
        </authorList>
    </citation>
    <scope>NUCLEOTIDE SEQUENCE [LARGE SCALE GENOMIC DNA]</scope>
    <source>
        <strain evidence="1 2">HHB13444</strain>
    </source>
</reference>
<evidence type="ECO:0000313" key="1">
    <source>
        <dbReference type="EMBL" id="TFK83700.1"/>
    </source>
</evidence>
<dbReference type="STRING" id="1314778.A0A5C3P5Z4"/>
<keyword evidence="2" id="KW-1185">Reference proteome</keyword>
<dbReference type="InParanoid" id="A0A5C3P5Z4"/>
<organism evidence="1 2">
    <name type="scientific">Polyporus arcularius HHB13444</name>
    <dbReference type="NCBI Taxonomy" id="1314778"/>
    <lineage>
        <taxon>Eukaryota</taxon>
        <taxon>Fungi</taxon>
        <taxon>Dikarya</taxon>
        <taxon>Basidiomycota</taxon>
        <taxon>Agaricomycotina</taxon>
        <taxon>Agaricomycetes</taxon>
        <taxon>Polyporales</taxon>
        <taxon>Polyporaceae</taxon>
        <taxon>Polyporus</taxon>
    </lineage>
</organism>
<name>A0A5C3P5Z4_9APHY</name>
<evidence type="ECO:0008006" key="3">
    <source>
        <dbReference type="Google" id="ProtNLM"/>
    </source>
</evidence>
<dbReference type="EMBL" id="ML211372">
    <property type="protein sequence ID" value="TFK83700.1"/>
    <property type="molecule type" value="Genomic_DNA"/>
</dbReference>
<sequence>MSIVSFPLGIFSRAPTLVPSEDHVELSAVIPGTWTLTSWEERGADAEPPYSMTVSEHLHSGLYCRVFASRASFASPHWGMRESGLLVCKVAIGWTEMRKLRYEAEVYANQLQEIQGDEVPKFFGLYDGDSGTASVSVMVLEHCGEALSVRLDRCDVNLRVSVLYAVTRLHIHGKIQHNDIGHRKVLVRSDGKVAKIISFRLASAHDKCPCENQKISMSFRASVASPVHCGELQYVCEKIDAAPWFLYFGQGFTMADAQSPQDLVNLYTPYHVSPTEALKHAEEVWEDFRLWRKEWEGLDLDAYMTIGSL</sequence>
<dbReference type="AlphaFoldDB" id="A0A5C3P5Z4"/>
<dbReference type="Proteomes" id="UP000308197">
    <property type="component" value="Unassembled WGS sequence"/>
</dbReference>
<protein>
    <recommendedName>
        <fullName evidence="3">Protein kinase domain-containing protein</fullName>
    </recommendedName>
</protein>
<proteinExistence type="predicted"/>
<evidence type="ECO:0000313" key="2">
    <source>
        <dbReference type="Proteomes" id="UP000308197"/>
    </source>
</evidence>
<dbReference type="InterPro" id="IPR011009">
    <property type="entry name" value="Kinase-like_dom_sf"/>
</dbReference>
<dbReference type="SUPFAM" id="SSF56112">
    <property type="entry name" value="Protein kinase-like (PK-like)"/>
    <property type="match status" value="1"/>
</dbReference>